<reference evidence="1" key="2">
    <citation type="submission" date="2016-06" db="EMBL/GenBank/DDBJ databases">
        <title>The genome of a short-lived fish provides insights into sex chromosome evolution and the genetic control of aging.</title>
        <authorList>
            <person name="Reichwald K."/>
            <person name="Felder M."/>
            <person name="Petzold A."/>
            <person name="Koch P."/>
            <person name="Groth M."/>
            <person name="Platzer M."/>
        </authorList>
    </citation>
    <scope>NUCLEOTIDE SEQUENCE</scope>
    <source>
        <tissue evidence="1">Brain</tissue>
    </source>
</reference>
<dbReference type="PANTHER" id="PTHR33244:SF3">
    <property type="entry name" value="PEPTIDASE A2 DOMAIN-CONTAINING PROTEIN"/>
    <property type="match status" value="1"/>
</dbReference>
<organism evidence="1">
    <name type="scientific">Nothobranchius furzeri</name>
    <name type="common">Turquoise killifish</name>
    <dbReference type="NCBI Taxonomy" id="105023"/>
    <lineage>
        <taxon>Eukaryota</taxon>
        <taxon>Metazoa</taxon>
        <taxon>Chordata</taxon>
        <taxon>Craniata</taxon>
        <taxon>Vertebrata</taxon>
        <taxon>Euteleostomi</taxon>
        <taxon>Actinopterygii</taxon>
        <taxon>Neopterygii</taxon>
        <taxon>Teleostei</taxon>
        <taxon>Neoteleostei</taxon>
        <taxon>Acanthomorphata</taxon>
        <taxon>Ovalentaria</taxon>
        <taxon>Atherinomorphae</taxon>
        <taxon>Cyprinodontiformes</taxon>
        <taxon>Nothobranchiidae</taxon>
        <taxon>Nothobranchius</taxon>
    </lineage>
</organism>
<dbReference type="EMBL" id="HADY01017813">
    <property type="protein sequence ID" value="SBP56298.1"/>
    <property type="molecule type" value="Transcribed_RNA"/>
</dbReference>
<dbReference type="AlphaFoldDB" id="A0A1A8UDX3"/>
<proteinExistence type="predicted"/>
<name>A0A1A8UDX3_NOTFU</name>
<sequence length="108" mass="12649">MSRKLRATLPCYEAIKPNEEMMKKLVAKKWKQKQQYDKTTRPLGLLAKDDVVRIQDQNVWGRKAIVLQDAGPRSYDVKTEEGQVLRRNRRHLLKSKETFQEGQCVGSY</sequence>
<accession>A0A1A8UDX3</accession>
<dbReference type="PANTHER" id="PTHR33244">
    <property type="entry name" value="INTEGRASE CATALYTIC DOMAIN-CONTAINING PROTEIN-RELATED"/>
    <property type="match status" value="1"/>
</dbReference>
<gene>
    <name evidence="1" type="primary">Nfu_g_1_019459</name>
</gene>
<evidence type="ECO:0000313" key="1">
    <source>
        <dbReference type="EMBL" id="SBS46300.1"/>
    </source>
</evidence>
<dbReference type="EMBL" id="HAEJ01005843">
    <property type="protein sequence ID" value="SBS46300.1"/>
    <property type="molecule type" value="Transcribed_RNA"/>
</dbReference>
<protein>
    <submittedName>
        <fullName evidence="1">Uncharacterized protein</fullName>
    </submittedName>
</protein>
<reference evidence="1" key="1">
    <citation type="submission" date="2016-05" db="EMBL/GenBank/DDBJ databases">
        <authorList>
            <person name="Lavstsen T."/>
            <person name="Jespersen J.S."/>
        </authorList>
    </citation>
    <scope>NUCLEOTIDE SEQUENCE</scope>
    <source>
        <tissue evidence="1">Brain</tissue>
    </source>
</reference>